<proteinExistence type="predicted"/>
<keyword evidence="3" id="KW-0489">Methyltransferase</keyword>
<evidence type="ECO:0000259" key="2">
    <source>
        <dbReference type="Pfam" id="PF08241"/>
    </source>
</evidence>
<dbReference type="SUPFAM" id="SSF53335">
    <property type="entry name" value="S-adenosyl-L-methionine-dependent methyltransferases"/>
    <property type="match status" value="1"/>
</dbReference>
<dbReference type="InterPro" id="IPR050508">
    <property type="entry name" value="Methyltransf_Superfamily"/>
</dbReference>
<dbReference type="CDD" id="cd02440">
    <property type="entry name" value="AdoMet_MTases"/>
    <property type="match status" value="1"/>
</dbReference>
<feature type="region of interest" description="Disordered" evidence="1">
    <location>
        <begin position="159"/>
        <end position="202"/>
    </location>
</feature>
<keyword evidence="3" id="KW-0808">Transferase</keyword>
<comment type="caution">
    <text evidence="3">The sequence shown here is derived from an EMBL/GenBank/DDBJ whole genome shotgun (WGS) entry which is preliminary data.</text>
</comment>
<dbReference type="PANTHER" id="PTHR42912:SF93">
    <property type="entry name" value="N6-ADENOSINE-METHYLTRANSFERASE TMT1A"/>
    <property type="match status" value="1"/>
</dbReference>
<dbReference type="RefSeq" id="WP_256668807.1">
    <property type="nucleotide sequence ID" value="NZ_BLWC01000001.1"/>
</dbReference>
<accession>A0A7J0C0R8</accession>
<dbReference type="GO" id="GO:0032259">
    <property type="term" value="P:methylation"/>
    <property type="evidence" value="ECO:0007669"/>
    <property type="project" value="UniProtKB-KW"/>
</dbReference>
<dbReference type="PANTHER" id="PTHR42912">
    <property type="entry name" value="METHYLTRANSFERASE"/>
    <property type="match status" value="1"/>
</dbReference>
<dbReference type="EMBL" id="BLWC01000001">
    <property type="protein sequence ID" value="GFM96105.1"/>
    <property type="molecule type" value="Genomic_DNA"/>
</dbReference>
<keyword evidence="4" id="KW-1185">Reference proteome</keyword>
<feature type="compositionally biased region" description="Polar residues" evidence="1">
    <location>
        <begin position="170"/>
        <end position="185"/>
    </location>
</feature>
<organism evidence="3 4">
    <name type="scientific">Streptomyces fulvorobeus</name>
    <dbReference type="NCBI Taxonomy" id="284028"/>
    <lineage>
        <taxon>Bacteria</taxon>
        <taxon>Bacillati</taxon>
        <taxon>Actinomycetota</taxon>
        <taxon>Actinomycetes</taxon>
        <taxon>Kitasatosporales</taxon>
        <taxon>Streptomycetaceae</taxon>
        <taxon>Streptomyces</taxon>
    </lineage>
</organism>
<dbReference type="Gene3D" id="3.40.50.150">
    <property type="entry name" value="Vaccinia Virus protein VP39"/>
    <property type="match status" value="1"/>
</dbReference>
<dbReference type="Pfam" id="PF08241">
    <property type="entry name" value="Methyltransf_11"/>
    <property type="match status" value="1"/>
</dbReference>
<dbReference type="GO" id="GO:0008757">
    <property type="term" value="F:S-adenosylmethionine-dependent methyltransferase activity"/>
    <property type="evidence" value="ECO:0007669"/>
    <property type="project" value="InterPro"/>
</dbReference>
<name>A0A7J0C0R8_9ACTN</name>
<dbReference type="InterPro" id="IPR029063">
    <property type="entry name" value="SAM-dependent_MTases_sf"/>
</dbReference>
<protein>
    <submittedName>
        <fullName evidence="3">Methyltransferase type 11</fullName>
    </submittedName>
</protein>
<evidence type="ECO:0000313" key="3">
    <source>
        <dbReference type="EMBL" id="GFM96105.1"/>
    </source>
</evidence>
<dbReference type="AlphaFoldDB" id="A0A7J0C0R8"/>
<evidence type="ECO:0000313" key="4">
    <source>
        <dbReference type="Proteomes" id="UP000498980"/>
    </source>
</evidence>
<dbReference type="InterPro" id="IPR013216">
    <property type="entry name" value="Methyltransf_11"/>
</dbReference>
<evidence type="ECO:0000256" key="1">
    <source>
        <dbReference type="SAM" id="MobiDB-lite"/>
    </source>
</evidence>
<sequence length="202" mass="21662">MPMNRAHRTLCGSHEWAAFTRRRLLPWALEGVGLGEDVLEVGPGYGANLRVLVERVSRLTALEIDGATARRLERDWGTRALIVHGDATAAPLPDAGFSAVVCFTMLHHVPTVVLQDRLLAEAYRMLRPGGVFAGSDSQLTLPFRLLHLGDTMNVVCPRISGSGSPRPASTRPSWSGTTAVTSFASARTRHSGGGKGAARATR</sequence>
<dbReference type="Proteomes" id="UP000498980">
    <property type="component" value="Unassembled WGS sequence"/>
</dbReference>
<reference evidence="3 4" key="1">
    <citation type="submission" date="2020-05" db="EMBL/GenBank/DDBJ databases">
        <title>Whole genome shotgun sequence of Streptomyces fulvorobeus NBRC 15897.</title>
        <authorList>
            <person name="Komaki H."/>
            <person name="Tamura T."/>
        </authorList>
    </citation>
    <scope>NUCLEOTIDE SEQUENCE [LARGE SCALE GENOMIC DNA]</scope>
    <source>
        <strain evidence="3 4">NBRC 15897</strain>
    </source>
</reference>
<feature type="domain" description="Methyltransferase type 11" evidence="2">
    <location>
        <begin position="39"/>
        <end position="133"/>
    </location>
</feature>
<gene>
    <name evidence="3" type="ORF">Sfulv_09160</name>
</gene>